<keyword evidence="2" id="KW-0732">Signal</keyword>
<dbReference type="GO" id="GO:0015679">
    <property type="term" value="P:plasma membrane copper ion transport"/>
    <property type="evidence" value="ECO:0007669"/>
    <property type="project" value="TreeGrafter"/>
</dbReference>
<dbReference type="InterPro" id="IPR058791">
    <property type="entry name" value="3HB_CusB"/>
</dbReference>
<reference evidence="6" key="1">
    <citation type="submission" date="2016-10" db="EMBL/GenBank/DDBJ databases">
        <authorList>
            <person name="Varghese N."/>
            <person name="Submissions S."/>
        </authorList>
    </citation>
    <scope>NUCLEOTIDE SEQUENCE [LARGE SCALE GENOMIC DNA]</scope>
    <source>
        <strain evidence="6">DSM 24536</strain>
    </source>
</reference>
<evidence type="ECO:0000313" key="5">
    <source>
        <dbReference type="EMBL" id="SDL88005.1"/>
    </source>
</evidence>
<evidence type="ECO:0000259" key="4">
    <source>
        <dbReference type="Pfam" id="PF25919"/>
    </source>
</evidence>
<dbReference type="PANTHER" id="PTHR30097">
    <property type="entry name" value="CATION EFFLUX SYSTEM PROTEIN CUSB"/>
    <property type="match status" value="1"/>
</dbReference>
<evidence type="ECO:0000256" key="2">
    <source>
        <dbReference type="SAM" id="SignalP"/>
    </source>
</evidence>
<dbReference type="Pfam" id="PF25869">
    <property type="entry name" value="3HB_CusB"/>
    <property type="match status" value="1"/>
</dbReference>
<evidence type="ECO:0000313" key="6">
    <source>
        <dbReference type="Proteomes" id="UP000199226"/>
    </source>
</evidence>
<sequence>MKKNILYTIRQYSIAASGFIMLLLLASCSSNGNQQEHTGNHATETDTVVGMNKNSKMEDHSNMDHSNEKAKEHQQMDMQPARDTLDELYLSALPANQSVISKQSAVPVKDSIQQFTITGQGYITFDPRRNRKISVRIGGRIERLYVKYNYQYVRKGEKIMEIYSPDLNTYISEYIFIRQKSNDLDLMKKAKQKLLLLGLSNAQIAQIDKNPAAPFTISIYSPFEGYVLFNPSAASSGMTSSGSQGGMGGGMNGGAGAFTGNASTSLDDNSIREGMYVSKDQTVFWINDFQTVLGIVAFSHENEKIAKPGLEVVVKSELFPGQTLRSVVRMVEPVYRGAQKFTQARLYFSNPNRKLKQNSLIRASALVNSGSLIVPASSVYHVGSTAIVWVLKTKTKDGSNVFQARAIRTGNRSNEYIEVLKGLNSSEFVAKDAGYLADSETIIQY</sequence>
<dbReference type="AlphaFoldDB" id="A0A1G9NPS4"/>
<dbReference type="GO" id="GO:0060003">
    <property type="term" value="P:copper ion export"/>
    <property type="evidence" value="ECO:0007669"/>
    <property type="project" value="TreeGrafter"/>
</dbReference>
<dbReference type="PROSITE" id="PS51257">
    <property type="entry name" value="PROKAR_LIPOPROTEIN"/>
    <property type="match status" value="1"/>
</dbReference>
<dbReference type="GO" id="GO:0046914">
    <property type="term" value="F:transition metal ion binding"/>
    <property type="evidence" value="ECO:0007669"/>
    <property type="project" value="TreeGrafter"/>
</dbReference>
<gene>
    <name evidence="5" type="ORF">SAMN05421813_103111</name>
</gene>
<organism evidence="5 6">
    <name type="scientific">Daejeonella rubra</name>
    <dbReference type="NCBI Taxonomy" id="990371"/>
    <lineage>
        <taxon>Bacteria</taxon>
        <taxon>Pseudomonadati</taxon>
        <taxon>Bacteroidota</taxon>
        <taxon>Sphingobacteriia</taxon>
        <taxon>Sphingobacteriales</taxon>
        <taxon>Sphingobacteriaceae</taxon>
        <taxon>Daejeonella</taxon>
    </lineage>
</organism>
<dbReference type="STRING" id="990371.SAMN05421813_103111"/>
<feature type="chain" id="PRO_5011621150" evidence="2">
    <location>
        <begin position="33"/>
        <end position="445"/>
    </location>
</feature>
<keyword evidence="1" id="KW-0813">Transport</keyword>
<dbReference type="OrthoDB" id="9806939at2"/>
<protein>
    <submittedName>
        <fullName evidence="5">Multidrug efflux pump subunit AcrA (Membrane-fusion protein)</fullName>
    </submittedName>
</protein>
<feature type="signal peptide" evidence="2">
    <location>
        <begin position="1"/>
        <end position="32"/>
    </location>
</feature>
<dbReference type="Proteomes" id="UP000199226">
    <property type="component" value="Unassembled WGS sequence"/>
</dbReference>
<dbReference type="RefSeq" id="WP_090699822.1">
    <property type="nucleotide sequence ID" value="NZ_FNHH01000003.1"/>
</dbReference>
<dbReference type="GO" id="GO:0030288">
    <property type="term" value="C:outer membrane-bounded periplasmic space"/>
    <property type="evidence" value="ECO:0007669"/>
    <property type="project" value="TreeGrafter"/>
</dbReference>
<dbReference type="InterPro" id="IPR051909">
    <property type="entry name" value="MFP_Cation_Efflux"/>
</dbReference>
<dbReference type="InterPro" id="IPR058790">
    <property type="entry name" value="BSH_CusB"/>
</dbReference>
<feature type="domain" description="CusB-like barrel-sandwich hybrid" evidence="4">
    <location>
        <begin position="133"/>
        <end position="239"/>
    </location>
</feature>
<proteinExistence type="predicted"/>
<dbReference type="Gene3D" id="2.40.420.20">
    <property type="match status" value="1"/>
</dbReference>
<dbReference type="EMBL" id="FNHH01000003">
    <property type="protein sequence ID" value="SDL88005.1"/>
    <property type="molecule type" value="Genomic_DNA"/>
</dbReference>
<keyword evidence="6" id="KW-1185">Reference proteome</keyword>
<name>A0A1G9NPS4_9SPHI</name>
<accession>A0A1G9NPS4</accession>
<dbReference type="Pfam" id="PF25919">
    <property type="entry name" value="BSH_CusB"/>
    <property type="match status" value="1"/>
</dbReference>
<dbReference type="PANTHER" id="PTHR30097:SF15">
    <property type="entry name" value="CATION EFFLUX SYSTEM PROTEIN CUSB"/>
    <property type="match status" value="1"/>
</dbReference>
<evidence type="ECO:0000259" key="3">
    <source>
        <dbReference type="Pfam" id="PF25869"/>
    </source>
</evidence>
<evidence type="ECO:0000256" key="1">
    <source>
        <dbReference type="ARBA" id="ARBA00022448"/>
    </source>
</evidence>
<feature type="domain" description="CusB-like three alpha-helical bundle" evidence="3">
    <location>
        <begin position="172"/>
        <end position="209"/>
    </location>
</feature>